<name>A0A101RKJ6_9ACTN</name>
<sequence>MKVEGEGDMTQLAERLSDLATTGTRTITFEDIGLPADTLLDQVPEVAAGPLAPLLAEAIVHAYDAADGAWKQAAAAFPTGFAQQSSVLALTSSLETLLGSPATAKALANPLNGALLDGLTEQVERGPLLAAARLEGAVRLAASDAVRPYQVWDILEELPADGPEDFLERLPRVLGVALDCWAQQESRVSTAVRELLQHLSVDEAADVDALFELGCDRLRTALSSTDLADVSRLISEARSLFAAAEAAEEARDDAAAYLAVCDAILGFTAHNADQVASAADRIERALERRRAWLHGTHQPAWLQPRQAAEVAWSQLLLQLRAAAEQFAADVWMDSWRAVDAVLAAYRAARTVQPLGTSQLAPGLAALVEPAVEDGFLRKEAFLSALRHAAAHPEDYPGPVFDGAAASAILARIDAREHHETSSSDQGDSDGEDPDADAGRVRLHRIAPTVLRKLPLSRALRLAEGLDDTALAAVEGIAYDSDVARLKATDPVIVPLLDSFLVRLSEHEAFTGDVRQTFTALLTQTLLFLKSRTDLERTHIFGTGKKDDPPYDYRRKPEKGQREAKEADLQRDFHQWLLSGPLHSIVQVETNNVGMGRADVLVQFGALRYLTEMKQDPDDNSRAHIEGKYLTQEAEYTNTNAPFGQLLVLDLTPKTSSSGTLRVDEVAWLATHRPRGATTDRLVLAGIVTGNRLTPSTYSH</sequence>
<evidence type="ECO:0000256" key="1">
    <source>
        <dbReference type="SAM" id="MobiDB-lite"/>
    </source>
</evidence>
<dbReference type="Proteomes" id="UP000053669">
    <property type="component" value="Unassembled WGS sequence"/>
</dbReference>
<organism evidence="2 3">
    <name type="scientific">Streptomyces canus</name>
    <dbReference type="NCBI Taxonomy" id="58343"/>
    <lineage>
        <taxon>Bacteria</taxon>
        <taxon>Bacillati</taxon>
        <taxon>Actinomycetota</taxon>
        <taxon>Actinomycetes</taxon>
        <taxon>Kitasatosporales</taxon>
        <taxon>Streptomycetaceae</taxon>
        <taxon>Streptomyces</taxon>
        <taxon>Streptomyces aurantiacus group</taxon>
    </lineage>
</organism>
<protein>
    <submittedName>
        <fullName evidence="2">Uncharacterized protein</fullName>
    </submittedName>
</protein>
<comment type="caution">
    <text evidence="2">The sequence shown here is derived from an EMBL/GenBank/DDBJ whole genome shotgun (WGS) entry which is preliminary data.</text>
</comment>
<dbReference type="AlphaFoldDB" id="A0A101RKJ6"/>
<dbReference type="EMBL" id="LMWU01000077">
    <property type="protein sequence ID" value="KUN57196.1"/>
    <property type="molecule type" value="Genomic_DNA"/>
</dbReference>
<feature type="region of interest" description="Disordered" evidence="1">
    <location>
        <begin position="539"/>
        <end position="565"/>
    </location>
</feature>
<evidence type="ECO:0000313" key="2">
    <source>
        <dbReference type="EMBL" id="KUN57196.1"/>
    </source>
</evidence>
<proteinExistence type="predicted"/>
<dbReference type="STRING" id="58343.AQJ46_48335"/>
<accession>A0A101RKJ6</accession>
<evidence type="ECO:0000313" key="3">
    <source>
        <dbReference type="Proteomes" id="UP000053669"/>
    </source>
</evidence>
<reference evidence="2 3" key="1">
    <citation type="submission" date="2015-10" db="EMBL/GenBank/DDBJ databases">
        <title>Draft genome sequence of Streptomyces canus DSM 40017, type strain for the species Streptomyces canus.</title>
        <authorList>
            <person name="Ruckert C."/>
            <person name="Winkler A."/>
            <person name="Kalinowski J."/>
            <person name="Kampfer P."/>
            <person name="Glaeser S."/>
        </authorList>
    </citation>
    <scope>NUCLEOTIDE SEQUENCE [LARGE SCALE GENOMIC DNA]</scope>
    <source>
        <strain evidence="2 3">DSM 40017</strain>
    </source>
</reference>
<gene>
    <name evidence="2" type="ORF">AQJ46_48335</name>
</gene>
<feature type="compositionally biased region" description="Acidic residues" evidence="1">
    <location>
        <begin position="426"/>
        <end position="435"/>
    </location>
</feature>
<feature type="region of interest" description="Disordered" evidence="1">
    <location>
        <begin position="416"/>
        <end position="436"/>
    </location>
</feature>